<protein>
    <submittedName>
        <fullName evidence="1">Uncharacterized protein</fullName>
    </submittedName>
</protein>
<keyword evidence="2" id="KW-1185">Reference proteome</keyword>
<gene>
    <name evidence="1" type="ORF">ADIWIN_2434</name>
</gene>
<dbReference type="AlphaFoldDB" id="S7X0J4"/>
<dbReference type="RefSeq" id="WP_020896438.1">
    <property type="nucleotide sequence ID" value="NZ_ATMR01000117.1"/>
</dbReference>
<dbReference type="Proteomes" id="UP000014962">
    <property type="component" value="Unassembled WGS sequence"/>
</dbReference>
<dbReference type="EMBL" id="ATMR01000117">
    <property type="protein sequence ID" value="EPR72544.1"/>
    <property type="molecule type" value="Genomic_DNA"/>
</dbReference>
<dbReference type="STRING" id="641526.ADIWIN_2434"/>
<proteinExistence type="predicted"/>
<accession>S7X0J4</accession>
<evidence type="ECO:0000313" key="1">
    <source>
        <dbReference type="EMBL" id="EPR72544.1"/>
    </source>
</evidence>
<evidence type="ECO:0000313" key="2">
    <source>
        <dbReference type="Proteomes" id="UP000014962"/>
    </source>
</evidence>
<comment type="caution">
    <text evidence="1">The sequence shown here is derived from an EMBL/GenBank/DDBJ whole genome shotgun (WGS) entry which is preliminary data.</text>
</comment>
<sequence length="48" mass="5307">MILNHFLEFFTLYINPKIAAPIAMNADVAKVKEANLYSIILSTIAAIV</sequence>
<reference evidence="1 2" key="1">
    <citation type="journal article" date="2013" name="Genome Announc.">
        <title>Draft Genome Sequence of Winogradskyella psychrotolerans RS-3T, Isolated from the Marine Transect of Kongsfjorden, Ny-Alesund, Svalbard, Arctic Ocean.</title>
        <authorList>
            <person name="Kumar Pinnaka A."/>
            <person name="Ara S."/>
            <person name="Singh A."/>
            <person name="Shivaji S."/>
        </authorList>
    </citation>
    <scope>NUCLEOTIDE SEQUENCE [LARGE SCALE GENOMIC DNA]</scope>
    <source>
        <strain evidence="1 2">RS-3</strain>
    </source>
</reference>
<organism evidence="1 2">
    <name type="scientific">Winogradskyella psychrotolerans RS-3</name>
    <dbReference type="NCBI Taxonomy" id="641526"/>
    <lineage>
        <taxon>Bacteria</taxon>
        <taxon>Pseudomonadati</taxon>
        <taxon>Bacteroidota</taxon>
        <taxon>Flavobacteriia</taxon>
        <taxon>Flavobacteriales</taxon>
        <taxon>Flavobacteriaceae</taxon>
        <taxon>Winogradskyella</taxon>
    </lineage>
</organism>
<name>S7X0J4_9FLAO</name>